<dbReference type="GO" id="GO:0005524">
    <property type="term" value="F:ATP binding"/>
    <property type="evidence" value="ECO:0007669"/>
    <property type="project" value="UniProtKB-KW"/>
</dbReference>
<evidence type="ECO:0000256" key="2">
    <source>
        <dbReference type="ARBA" id="ARBA00022840"/>
    </source>
</evidence>
<dbReference type="OrthoDB" id="1668230at2759"/>
<gene>
    <name evidence="4" type="ORF">VM1G_02559</name>
</gene>
<evidence type="ECO:0000256" key="1">
    <source>
        <dbReference type="ARBA" id="ARBA00022741"/>
    </source>
</evidence>
<accession>A0A194VPQ3</accession>
<evidence type="ECO:0000259" key="3">
    <source>
        <dbReference type="PROSITE" id="PS50011"/>
    </source>
</evidence>
<dbReference type="Gene3D" id="1.10.510.10">
    <property type="entry name" value="Transferase(Phosphotransferase) domain 1"/>
    <property type="match status" value="1"/>
</dbReference>
<organism evidence="4 5">
    <name type="scientific">Cytospora mali</name>
    <name type="common">Apple Valsa canker fungus</name>
    <name type="synonym">Valsa mali</name>
    <dbReference type="NCBI Taxonomy" id="578113"/>
    <lineage>
        <taxon>Eukaryota</taxon>
        <taxon>Fungi</taxon>
        <taxon>Dikarya</taxon>
        <taxon>Ascomycota</taxon>
        <taxon>Pezizomycotina</taxon>
        <taxon>Sordariomycetes</taxon>
        <taxon>Sordariomycetidae</taxon>
        <taxon>Diaporthales</taxon>
        <taxon>Cytosporaceae</taxon>
        <taxon>Cytospora</taxon>
    </lineage>
</organism>
<dbReference type="InterPro" id="IPR000719">
    <property type="entry name" value="Prot_kinase_dom"/>
</dbReference>
<dbReference type="GO" id="GO:0004674">
    <property type="term" value="F:protein serine/threonine kinase activity"/>
    <property type="evidence" value="ECO:0007669"/>
    <property type="project" value="TreeGrafter"/>
</dbReference>
<dbReference type="EMBL" id="CM003099">
    <property type="protein sequence ID" value="KUI65962.1"/>
    <property type="molecule type" value="Genomic_DNA"/>
</dbReference>
<evidence type="ECO:0000313" key="4">
    <source>
        <dbReference type="EMBL" id="KUI65962.1"/>
    </source>
</evidence>
<protein>
    <submittedName>
        <fullName evidence="4">Serine/threonine-protein kinase PkaA</fullName>
    </submittedName>
</protein>
<dbReference type="SMR" id="A0A194VPQ3"/>
<name>A0A194VPQ3_CYTMA</name>
<feature type="domain" description="Protein kinase" evidence="3">
    <location>
        <begin position="1"/>
        <end position="309"/>
    </location>
</feature>
<dbReference type="Pfam" id="PF00069">
    <property type="entry name" value="Pkinase"/>
    <property type="match status" value="1"/>
</dbReference>
<evidence type="ECO:0000313" key="5">
    <source>
        <dbReference type="Proteomes" id="UP000078559"/>
    </source>
</evidence>
<keyword evidence="4" id="KW-0808">Transferase</keyword>
<dbReference type="InterPro" id="IPR011009">
    <property type="entry name" value="Kinase-like_dom_sf"/>
</dbReference>
<dbReference type="AlphaFoldDB" id="A0A194VPQ3"/>
<proteinExistence type="predicted"/>
<keyword evidence="5" id="KW-1185">Reference proteome</keyword>
<dbReference type="SMART" id="SM00220">
    <property type="entry name" value="S_TKc"/>
    <property type="match status" value="1"/>
</dbReference>
<dbReference type="PANTHER" id="PTHR24346:SF30">
    <property type="entry name" value="MATERNAL EMBRYONIC LEUCINE ZIPPER KINASE"/>
    <property type="match status" value="1"/>
</dbReference>
<dbReference type="GO" id="GO:0035556">
    <property type="term" value="P:intracellular signal transduction"/>
    <property type="evidence" value="ECO:0007669"/>
    <property type="project" value="TreeGrafter"/>
</dbReference>
<dbReference type="PANTHER" id="PTHR24346">
    <property type="entry name" value="MAP/MICROTUBULE AFFINITY-REGULATING KINASE"/>
    <property type="match status" value="1"/>
</dbReference>
<keyword evidence="2" id="KW-0067">ATP-binding</keyword>
<keyword evidence="4" id="KW-0418">Kinase</keyword>
<reference evidence="4" key="1">
    <citation type="submission" date="2014-12" db="EMBL/GenBank/DDBJ databases">
        <title>Genome Sequence of Valsa Canker Pathogens Uncovers a Specific Adaption of Colonization on Woody Bark.</title>
        <authorList>
            <person name="Yin Z."/>
            <person name="Liu H."/>
            <person name="Gao X."/>
            <person name="Li Z."/>
            <person name="Song N."/>
            <person name="Ke X."/>
            <person name="Dai Q."/>
            <person name="Wu Y."/>
            <person name="Sun Y."/>
            <person name="Xu J.-R."/>
            <person name="Kang Z.K."/>
            <person name="Wang L."/>
            <person name="Huang L."/>
        </authorList>
    </citation>
    <scope>NUCLEOTIDE SEQUENCE [LARGE SCALE GENOMIC DNA]</scope>
    <source>
        <strain evidence="4">03-8</strain>
    </source>
</reference>
<sequence>MRTGNTEYSFTRLSKWESRTQSSEAFRAILRKHAAQKGEVVVVKILKGATVSNGDNDSDPTVGDRWLQEFRLLSKLKHPHIAGLVAFDARIWSLYIEHKDGQDLASPKWCFSGGEKAHFFKGSAIDACHILADIASALAYMGRLGRIGGFLHGNIKPGNILYRRNNAKVTRLSQYGAILIDFSDATEGRTFLRKEGTPWYLAPETFKHRHGRERDMYALGVVMLYLLGNIGLPERTEPPLVWDATSLGLIAREQIREWHARVEEWRKSLQPRKGCTGVEAELVAIVRTMLLQENRLTAEELEEATRKWALY</sequence>
<dbReference type="GO" id="GO:0005737">
    <property type="term" value="C:cytoplasm"/>
    <property type="evidence" value="ECO:0007669"/>
    <property type="project" value="TreeGrafter"/>
</dbReference>
<keyword evidence="1" id="KW-0547">Nucleotide-binding</keyword>
<dbReference type="Proteomes" id="UP000078559">
    <property type="component" value="Chromosome 2"/>
</dbReference>
<dbReference type="SUPFAM" id="SSF56112">
    <property type="entry name" value="Protein kinase-like (PK-like)"/>
    <property type="match status" value="1"/>
</dbReference>
<dbReference type="PROSITE" id="PS50011">
    <property type="entry name" value="PROTEIN_KINASE_DOM"/>
    <property type="match status" value="1"/>
</dbReference>